<feature type="region of interest" description="Disordered" evidence="1">
    <location>
        <begin position="237"/>
        <end position="256"/>
    </location>
</feature>
<comment type="caution">
    <text evidence="2">The sequence shown here is derived from an EMBL/GenBank/DDBJ whole genome shotgun (WGS) entry which is preliminary data.</text>
</comment>
<reference evidence="2" key="2">
    <citation type="submission" date="2023-05" db="EMBL/GenBank/DDBJ databases">
        <authorList>
            <person name="Schelkunov M.I."/>
        </authorList>
    </citation>
    <scope>NUCLEOTIDE SEQUENCE</scope>
    <source>
        <strain evidence="2">Hsosn_3</strain>
        <tissue evidence="2">Leaf</tissue>
    </source>
</reference>
<dbReference type="EMBL" id="JAUIZM010000010">
    <property type="protein sequence ID" value="KAK1360911.1"/>
    <property type="molecule type" value="Genomic_DNA"/>
</dbReference>
<feature type="region of interest" description="Disordered" evidence="1">
    <location>
        <begin position="271"/>
        <end position="302"/>
    </location>
</feature>
<feature type="region of interest" description="Disordered" evidence="1">
    <location>
        <begin position="466"/>
        <end position="623"/>
    </location>
</feature>
<gene>
    <name evidence="2" type="ORF">POM88_045385</name>
</gene>
<feature type="compositionally biased region" description="Polar residues" evidence="1">
    <location>
        <begin position="472"/>
        <end position="483"/>
    </location>
</feature>
<name>A0AAD8H6V9_9APIA</name>
<reference evidence="2" key="1">
    <citation type="submission" date="2023-02" db="EMBL/GenBank/DDBJ databases">
        <title>Genome of toxic invasive species Heracleum sosnowskyi carries increased number of genes despite the absence of recent whole-genome duplications.</title>
        <authorList>
            <person name="Schelkunov M."/>
            <person name="Shtratnikova V."/>
            <person name="Makarenko M."/>
            <person name="Klepikova A."/>
            <person name="Omelchenko D."/>
            <person name="Novikova G."/>
            <person name="Obukhova E."/>
            <person name="Bogdanov V."/>
            <person name="Penin A."/>
            <person name="Logacheva M."/>
        </authorList>
    </citation>
    <scope>NUCLEOTIDE SEQUENCE</scope>
    <source>
        <strain evidence="2">Hsosn_3</strain>
        <tissue evidence="2">Leaf</tissue>
    </source>
</reference>
<proteinExistence type="predicted"/>
<feature type="compositionally biased region" description="Polar residues" evidence="1">
    <location>
        <begin position="565"/>
        <end position="578"/>
    </location>
</feature>
<evidence type="ECO:0000256" key="1">
    <source>
        <dbReference type="SAM" id="MobiDB-lite"/>
    </source>
</evidence>
<feature type="compositionally biased region" description="Polar residues" evidence="1">
    <location>
        <begin position="276"/>
        <end position="293"/>
    </location>
</feature>
<organism evidence="2 3">
    <name type="scientific">Heracleum sosnowskyi</name>
    <dbReference type="NCBI Taxonomy" id="360622"/>
    <lineage>
        <taxon>Eukaryota</taxon>
        <taxon>Viridiplantae</taxon>
        <taxon>Streptophyta</taxon>
        <taxon>Embryophyta</taxon>
        <taxon>Tracheophyta</taxon>
        <taxon>Spermatophyta</taxon>
        <taxon>Magnoliopsida</taxon>
        <taxon>eudicotyledons</taxon>
        <taxon>Gunneridae</taxon>
        <taxon>Pentapetalae</taxon>
        <taxon>asterids</taxon>
        <taxon>campanulids</taxon>
        <taxon>Apiales</taxon>
        <taxon>Apiaceae</taxon>
        <taxon>Apioideae</taxon>
        <taxon>apioid superclade</taxon>
        <taxon>Tordylieae</taxon>
        <taxon>Tordyliinae</taxon>
        <taxon>Heracleum</taxon>
    </lineage>
</organism>
<protein>
    <submittedName>
        <fullName evidence="2">Uncharacterized protein</fullName>
    </submittedName>
</protein>
<dbReference type="AlphaFoldDB" id="A0AAD8H6V9"/>
<dbReference type="Proteomes" id="UP001237642">
    <property type="component" value="Unassembled WGS sequence"/>
</dbReference>
<sequence>MASSSFMNKQTVISGVAFATNNFVAVLDHQDLPSEFHIIHDFLTSSQLKYALTEPASVSFKSVMQVWNSVSFDKGHSGSILMSFEYDGVTHYVTPAIVEEALHLPILGDAVPDNVSDSTLFEFVTKLGYNGEVKIYGNLFRTKLKKEYNYFFDTISRCFLNKTSNFDALPPGSLKIGYSLIYSTVFDYGSFILKALSDRKSDKLVIGNAFIPDEVRLFLKEKMPTYYGSLSDAMGQGQTHLVPDTSIPPKQSKQSSATFIVPQKTLVVKTKKSTRSDVSGRQSGSKDFSSTPLTKKKKQRGVQGVLVQKDAKTVLDKGVEDVPVKRRLILRDESDSEDDMPISSKFKIIKEVADTAIVVSTKSQKKRKLSKSRYHIPLPVQMKDTDIQTSNPDESSIPDVQPNPDVGIPDAQSKIVFISDSPAKASPTAKIVEISWEKVAETASKLGFSHPMEKKRKAEDIVFQRQKKLKGSSPQEPESQCDSTAIDDPAPQEPLNQSLGEGMAIGMVPQEPFSQRENEDINIPATQEPSSKSEDAGKATASEEFTDNAQGISGENERLVEDTVTEGSTQEPLTQSVKAASEPHATQEPSVSNPDASLSNPDGVAPNASGAPDAEPILIQPLSSRPMIDSITASQDKLKGFAIPDPYVTHDFDADDSDDDNNEEKDQLDTTIKASLGTNFGSSSTFMAGKATTGKDLRQDFSVPSEMTPAEALRQYEWNNSWYRSSESVSFPYALDHAYDAVKLIENQDLKNHLKATTLLSKGLKHEIDSVKAATELVRTDISQNFTKVPTALQLRIVESQVKSVITEQTSINSRIDSLDSKVADIQTSLALILNLLSNSDVKKGEKVSSTKCTPDLVLRNNDEDTGNDGGDKVLQGETSDTAVMKTIQSSQSQTTQSTHVSDSGIRTVKTLVQSQILTEEQILTGDQILMTDQILTPGHGQTVRSRSIVEGGVEYDTH</sequence>
<accession>A0AAD8H6V9</accession>
<feature type="compositionally biased region" description="Polar residues" evidence="1">
    <location>
        <begin position="587"/>
        <end position="600"/>
    </location>
</feature>
<evidence type="ECO:0000313" key="3">
    <source>
        <dbReference type="Proteomes" id="UP001237642"/>
    </source>
</evidence>
<keyword evidence="3" id="KW-1185">Reference proteome</keyword>
<evidence type="ECO:0000313" key="2">
    <source>
        <dbReference type="EMBL" id="KAK1360911.1"/>
    </source>
</evidence>